<evidence type="ECO:0000256" key="1">
    <source>
        <dbReference type="SAM" id="Phobius"/>
    </source>
</evidence>
<protein>
    <submittedName>
        <fullName evidence="2">Uncharacterized protein</fullName>
    </submittedName>
</protein>
<dbReference type="Proteomes" id="UP000462066">
    <property type="component" value="Unassembled WGS sequence"/>
</dbReference>
<keyword evidence="1" id="KW-0472">Membrane</keyword>
<name>A0A7V8K6D8_9GAMM</name>
<dbReference type="RefSeq" id="WP_162311971.1">
    <property type="nucleotide sequence ID" value="NZ_JACHGU010000010.1"/>
</dbReference>
<gene>
    <name evidence="2" type="ORF">B1992_13185</name>
</gene>
<proteinExistence type="predicted"/>
<reference evidence="2 3" key="1">
    <citation type="submission" date="2017-10" db="EMBL/GenBank/DDBJ databases">
        <title>Whole genome sequencing of Pseudoxanthomonas broegbernensis DSM 12573(T).</title>
        <authorList>
            <person name="Kumar S."/>
            <person name="Bansal K."/>
            <person name="Kaur A."/>
            <person name="Patil P."/>
            <person name="Sharma S."/>
            <person name="Patil P.B."/>
        </authorList>
    </citation>
    <scope>NUCLEOTIDE SEQUENCE [LARGE SCALE GENOMIC DNA]</scope>
    <source>
        <strain evidence="2 3">DSM 12573</strain>
    </source>
</reference>
<sequence length="91" mass="9943">MKFLATILLVVGALIVFSAPIVEWKYIQVQSAFPDEASGRVHQRVVRGGSVVYLTRAEYWLHEGQLVVGILVLAAGGLLHKRAKRSTVADA</sequence>
<evidence type="ECO:0000313" key="3">
    <source>
        <dbReference type="Proteomes" id="UP000462066"/>
    </source>
</evidence>
<feature type="transmembrane region" description="Helical" evidence="1">
    <location>
        <begin position="59"/>
        <end position="79"/>
    </location>
</feature>
<organism evidence="2 3">
    <name type="scientific">Pseudoxanthomonas broegbernensis</name>
    <dbReference type="NCBI Taxonomy" id="83619"/>
    <lineage>
        <taxon>Bacteria</taxon>
        <taxon>Pseudomonadati</taxon>
        <taxon>Pseudomonadota</taxon>
        <taxon>Gammaproteobacteria</taxon>
        <taxon>Lysobacterales</taxon>
        <taxon>Lysobacteraceae</taxon>
        <taxon>Pseudoxanthomonas</taxon>
    </lineage>
</organism>
<keyword evidence="3" id="KW-1185">Reference proteome</keyword>
<dbReference type="EMBL" id="MWIP01000017">
    <property type="protein sequence ID" value="KAF1685072.1"/>
    <property type="molecule type" value="Genomic_DNA"/>
</dbReference>
<evidence type="ECO:0000313" key="2">
    <source>
        <dbReference type="EMBL" id="KAF1685072.1"/>
    </source>
</evidence>
<comment type="caution">
    <text evidence="2">The sequence shown here is derived from an EMBL/GenBank/DDBJ whole genome shotgun (WGS) entry which is preliminary data.</text>
</comment>
<dbReference type="AlphaFoldDB" id="A0A7V8K6D8"/>
<keyword evidence="1" id="KW-1133">Transmembrane helix</keyword>
<accession>A0A7V8K6D8</accession>
<keyword evidence="1" id="KW-0812">Transmembrane</keyword>